<protein>
    <recommendedName>
        <fullName evidence="4 11">Acetolactate synthase</fullName>
        <ecNumber evidence="4 11">2.2.1.6</ecNumber>
    </recommendedName>
</protein>
<evidence type="ECO:0000313" key="16">
    <source>
        <dbReference type="Proteomes" id="UP000823632"/>
    </source>
</evidence>
<dbReference type="GO" id="GO:0000287">
    <property type="term" value="F:magnesium ion binding"/>
    <property type="evidence" value="ECO:0007669"/>
    <property type="project" value="UniProtKB-UniRule"/>
</dbReference>
<comment type="caution">
    <text evidence="15">The sequence shown here is derived from an EMBL/GenBank/DDBJ whole genome shotgun (WGS) entry which is preliminary data.</text>
</comment>
<dbReference type="Gene3D" id="3.40.50.1220">
    <property type="entry name" value="TPP-binding domain"/>
    <property type="match status" value="1"/>
</dbReference>
<dbReference type="GO" id="GO:0009097">
    <property type="term" value="P:isoleucine biosynthetic process"/>
    <property type="evidence" value="ECO:0007669"/>
    <property type="project" value="TreeGrafter"/>
</dbReference>
<comment type="cofactor">
    <cofactor evidence="11">
        <name>thiamine diphosphate</name>
        <dbReference type="ChEBI" id="CHEBI:58937"/>
    </cofactor>
    <text evidence="11">Binds 1 thiamine pyrophosphate per subunit.</text>
</comment>
<dbReference type="AlphaFoldDB" id="A0A9D9DQV2"/>
<dbReference type="EC" id="2.2.1.6" evidence="4 11"/>
<evidence type="ECO:0000259" key="12">
    <source>
        <dbReference type="Pfam" id="PF00205"/>
    </source>
</evidence>
<keyword evidence="7 11" id="KW-0479">Metal-binding</keyword>
<dbReference type="EMBL" id="JADIND010000117">
    <property type="protein sequence ID" value="MBO8430861.1"/>
    <property type="molecule type" value="Genomic_DNA"/>
</dbReference>
<dbReference type="GO" id="GO:0005948">
    <property type="term" value="C:acetolactate synthase complex"/>
    <property type="evidence" value="ECO:0007669"/>
    <property type="project" value="TreeGrafter"/>
</dbReference>
<organism evidence="15 16">
    <name type="scientific">Candidatus Scatousia excrementipullorum</name>
    <dbReference type="NCBI Taxonomy" id="2840936"/>
    <lineage>
        <taxon>Bacteria</taxon>
        <taxon>Candidatus Scatousia</taxon>
    </lineage>
</organism>
<proteinExistence type="inferred from homology"/>
<dbReference type="FunFam" id="3.40.50.970:FF:000007">
    <property type="entry name" value="Acetolactate synthase"/>
    <property type="match status" value="1"/>
</dbReference>
<comment type="catalytic activity">
    <reaction evidence="11">
        <text>2 pyruvate + H(+) = (2S)-2-acetolactate + CO2</text>
        <dbReference type="Rhea" id="RHEA:25249"/>
        <dbReference type="ChEBI" id="CHEBI:15361"/>
        <dbReference type="ChEBI" id="CHEBI:15378"/>
        <dbReference type="ChEBI" id="CHEBI:16526"/>
        <dbReference type="ChEBI" id="CHEBI:58476"/>
        <dbReference type="EC" id="2.2.1.6"/>
    </reaction>
</comment>
<reference evidence="15" key="2">
    <citation type="journal article" date="2021" name="PeerJ">
        <title>Extensive microbial diversity within the chicken gut microbiome revealed by metagenomics and culture.</title>
        <authorList>
            <person name="Gilroy R."/>
            <person name="Ravi A."/>
            <person name="Getino M."/>
            <person name="Pursley I."/>
            <person name="Horton D.L."/>
            <person name="Alikhan N.F."/>
            <person name="Baker D."/>
            <person name="Gharbi K."/>
            <person name="Hall N."/>
            <person name="Watson M."/>
            <person name="Adriaenssens E.M."/>
            <person name="Foster-Nyarko E."/>
            <person name="Jarju S."/>
            <person name="Secka A."/>
            <person name="Antonio M."/>
            <person name="Oren A."/>
            <person name="Chaudhuri R.R."/>
            <person name="La Ragione R."/>
            <person name="Hildebrand F."/>
            <person name="Pallen M.J."/>
        </authorList>
    </citation>
    <scope>NUCLEOTIDE SEQUENCE</scope>
    <source>
        <strain evidence="15">10192</strain>
    </source>
</reference>
<evidence type="ECO:0000256" key="8">
    <source>
        <dbReference type="ARBA" id="ARBA00022842"/>
    </source>
</evidence>
<evidence type="ECO:0000256" key="4">
    <source>
        <dbReference type="ARBA" id="ARBA00013145"/>
    </source>
</evidence>
<keyword evidence="10 11" id="KW-0100">Branched-chain amino acid biosynthesis</keyword>
<dbReference type="Pfam" id="PF00205">
    <property type="entry name" value="TPP_enzyme_M"/>
    <property type="match status" value="1"/>
</dbReference>
<comment type="pathway">
    <text evidence="1 11">Amino-acid biosynthesis; L-isoleucine biosynthesis; L-isoleucine from 2-oxobutanoate: step 1/4.</text>
</comment>
<keyword evidence="6 11" id="KW-0808">Transferase</keyword>
<dbReference type="InterPro" id="IPR011766">
    <property type="entry name" value="TPP_enzyme_TPP-bd"/>
</dbReference>
<feature type="domain" description="Thiamine pyrophosphate enzyme N-terminal TPP-binding" evidence="14">
    <location>
        <begin position="13"/>
        <end position="128"/>
    </location>
</feature>
<accession>A0A9D9DQV2</accession>
<dbReference type="Proteomes" id="UP000823632">
    <property type="component" value="Unassembled WGS sequence"/>
</dbReference>
<dbReference type="Pfam" id="PF02775">
    <property type="entry name" value="TPP_enzyme_C"/>
    <property type="match status" value="1"/>
</dbReference>
<evidence type="ECO:0000256" key="5">
    <source>
        <dbReference type="ARBA" id="ARBA00022605"/>
    </source>
</evidence>
<evidence type="ECO:0000256" key="7">
    <source>
        <dbReference type="ARBA" id="ARBA00022723"/>
    </source>
</evidence>
<dbReference type="InterPro" id="IPR045229">
    <property type="entry name" value="TPP_enz"/>
</dbReference>
<dbReference type="CDD" id="cd02015">
    <property type="entry name" value="TPP_AHAS"/>
    <property type="match status" value="1"/>
</dbReference>
<dbReference type="GO" id="GO:0030976">
    <property type="term" value="F:thiamine pyrophosphate binding"/>
    <property type="evidence" value="ECO:0007669"/>
    <property type="project" value="UniProtKB-UniRule"/>
</dbReference>
<dbReference type="PANTHER" id="PTHR18968">
    <property type="entry name" value="THIAMINE PYROPHOSPHATE ENZYMES"/>
    <property type="match status" value="1"/>
</dbReference>
<evidence type="ECO:0000256" key="10">
    <source>
        <dbReference type="ARBA" id="ARBA00023304"/>
    </source>
</evidence>
<dbReference type="GO" id="GO:0003984">
    <property type="term" value="F:acetolactate synthase activity"/>
    <property type="evidence" value="ECO:0007669"/>
    <property type="project" value="UniProtKB-EC"/>
</dbReference>
<evidence type="ECO:0000256" key="3">
    <source>
        <dbReference type="ARBA" id="ARBA00007812"/>
    </source>
</evidence>
<dbReference type="GO" id="GO:0009099">
    <property type="term" value="P:L-valine biosynthetic process"/>
    <property type="evidence" value="ECO:0007669"/>
    <property type="project" value="TreeGrafter"/>
</dbReference>
<name>A0A9D9DQV2_9BACT</name>
<evidence type="ECO:0000256" key="2">
    <source>
        <dbReference type="ARBA" id="ARBA00005025"/>
    </source>
</evidence>
<evidence type="ECO:0000256" key="1">
    <source>
        <dbReference type="ARBA" id="ARBA00004974"/>
    </source>
</evidence>
<keyword evidence="5 11" id="KW-0028">Amino-acid biosynthesis</keyword>
<evidence type="ECO:0000256" key="9">
    <source>
        <dbReference type="ARBA" id="ARBA00023052"/>
    </source>
</evidence>
<dbReference type="InterPro" id="IPR012001">
    <property type="entry name" value="Thiamin_PyroP_enz_TPP-bd_dom"/>
</dbReference>
<feature type="domain" description="Thiamine pyrophosphate enzyme TPP-binding" evidence="13">
    <location>
        <begin position="398"/>
        <end position="544"/>
    </location>
</feature>
<dbReference type="SUPFAM" id="SSF52518">
    <property type="entry name" value="Thiamin diphosphate-binding fold (THDP-binding)"/>
    <property type="match status" value="2"/>
</dbReference>
<evidence type="ECO:0000259" key="14">
    <source>
        <dbReference type="Pfam" id="PF02776"/>
    </source>
</evidence>
<dbReference type="PANTHER" id="PTHR18968:SF13">
    <property type="entry name" value="ACETOLACTATE SYNTHASE CATALYTIC SUBUNIT, MITOCHONDRIAL"/>
    <property type="match status" value="1"/>
</dbReference>
<comment type="pathway">
    <text evidence="2 11">Amino-acid biosynthesis; L-valine biosynthesis; L-valine from pyruvate: step 1/4.</text>
</comment>
<dbReference type="InterPro" id="IPR012000">
    <property type="entry name" value="Thiamin_PyroP_enz_cen_dom"/>
</dbReference>
<evidence type="ECO:0000256" key="6">
    <source>
        <dbReference type="ARBA" id="ARBA00022679"/>
    </source>
</evidence>
<keyword evidence="9 11" id="KW-0786">Thiamine pyrophosphate</keyword>
<keyword evidence="8 11" id="KW-0460">Magnesium</keyword>
<feature type="domain" description="Thiamine pyrophosphate enzyme central" evidence="12">
    <location>
        <begin position="199"/>
        <end position="334"/>
    </location>
</feature>
<dbReference type="InterPro" id="IPR029035">
    <property type="entry name" value="DHS-like_NAD/FAD-binding_dom"/>
</dbReference>
<evidence type="ECO:0000259" key="13">
    <source>
        <dbReference type="Pfam" id="PF02775"/>
    </source>
</evidence>
<dbReference type="Gene3D" id="3.40.50.970">
    <property type="match status" value="2"/>
</dbReference>
<dbReference type="InterPro" id="IPR039368">
    <property type="entry name" value="AHAS_TPP"/>
</dbReference>
<evidence type="ECO:0000256" key="11">
    <source>
        <dbReference type="RuleBase" id="RU003591"/>
    </source>
</evidence>
<comment type="cofactor">
    <cofactor evidence="11">
        <name>Mg(2+)</name>
        <dbReference type="ChEBI" id="CHEBI:18420"/>
    </cofactor>
    <text evidence="11">Binds 1 Mg(2+) ion per subunit.</text>
</comment>
<reference evidence="15" key="1">
    <citation type="submission" date="2020-10" db="EMBL/GenBank/DDBJ databases">
        <authorList>
            <person name="Gilroy R."/>
        </authorList>
    </citation>
    <scope>NUCLEOTIDE SEQUENCE</scope>
    <source>
        <strain evidence="15">10192</strain>
    </source>
</reference>
<dbReference type="GO" id="GO:0050660">
    <property type="term" value="F:flavin adenine dinucleotide binding"/>
    <property type="evidence" value="ECO:0007669"/>
    <property type="project" value="InterPro"/>
</dbReference>
<dbReference type="Pfam" id="PF02776">
    <property type="entry name" value="TPP_enzyme_N"/>
    <property type="match status" value="1"/>
</dbReference>
<dbReference type="NCBIfam" id="TIGR00118">
    <property type="entry name" value="acolac_lg"/>
    <property type="match status" value="1"/>
</dbReference>
<dbReference type="CDD" id="cd07035">
    <property type="entry name" value="TPP_PYR_POX_like"/>
    <property type="match status" value="1"/>
</dbReference>
<dbReference type="SUPFAM" id="SSF52467">
    <property type="entry name" value="DHS-like NAD/FAD-binding domain"/>
    <property type="match status" value="1"/>
</dbReference>
<gene>
    <name evidence="15" type="primary">ilvB</name>
    <name evidence="15" type="ORF">IAC76_05690</name>
</gene>
<comment type="similarity">
    <text evidence="3 11">Belongs to the TPP enzyme family.</text>
</comment>
<dbReference type="InterPro" id="IPR012846">
    <property type="entry name" value="Acetolactate_synth_lsu"/>
</dbReference>
<sequence>MMSSVSTDTITLTGAEIIVKTLKKLGVDTIFGYPGGIVLSIYDELFKQHDIKHYLVRHEQSAVHAAEGYARVSGKCGVVLVTSGPGAANTVSGIANAYLDGYPVVVLTGQVFSSLLGKDAFQEVDIIDITKSCTKANFQVRDVNKLESTLVNAFLTALSGKQGPVVVDLVKDIFTQNAEFKSNTVVNNLEYTGTDKEDIKQVLGELCNAEKPVIVAGGGVVTSNAAKELTAFARMLNIPVVNTMMGLGTYPYDDKNYAGMIGIFGTRAANKTVRESSLVFSVGARFNDRVTCCFNNNELSRKFIQLDINEKEISRIIPAHLALIGDAGKILAELTDEFKNGEFKFDNLSREKWCSEVREYVSQNPKPVKRSNLLHSFEVIQHIYEYCKSFNPVVSTEVGQHQMWTAQNYKFSAPRKFLTSGGSGTMGFGLPAAIGASIALNKEPVICISGDGSFQMNSQEMATCVDYNLPVKIFILNNGYLGMVRQLQQKFCEGRYSQTKISNPDFVKLAQSYGILGLRVNQVSEINRVLDEVFNTSGPVVVDFVVEPEEVV</sequence>
<evidence type="ECO:0000313" key="15">
    <source>
        <dbReference type="EMBL" id="MBO8430861.1"/>
    </source>
</evidence>
<dbReference type="InterPro" id="IPR029061">
    <property type="entry name" value="THDP-binding"/>
</dbReference>